<evidence type="ECO:0000256" key="1">
    <source>
        <dbReference type="SAM" id="MobiDB-lite"/>
    </source>
</evidence>
<feature type="domain" description="Ig-like" evidence="4">
    <location>
        <begin position="26"/>
        <end position="135"/>
    </location>
</feature>
<dbReference type="RefSeq" id="XP_030047716.1">
    <property type="nucleotide sequence ID" value="XM_030191856.1"/>
</dbReference>
<keyword evidence="2" id="KW-1133">Transmembrane helix</keyword>
<dbReference type="InterPro" id="IPR003599">
    <property type="entry name" value="Ig_sub"/>
</dbReference>
<dbReference type="AlphaFoldDB" id="A0A6P7X2V3"/>
<feature type="domain" description="Ig-like" evidence="4">
    <location>
        <begin position="158"/>
        <end position="239"/>
    </location>
</feature>
<evidence type="ECO:0000313" key="6">
    <source>
        <dbReference type="RefSeq" id="XP_030047716.1"/>
    </source>
</evidence>
<dbReference type="GeneID" id="115461812"/>
<keyword evidence="2" id="KW-0472">Membrane</keyword>
<protein>
    <submittedName>
        <fullName evidence="6">Sialic acid-binding Ig-like lectin 15 isoform X1</fullName>
    </submittedName>
</protein>
<dbReference type="GO" id="GO:0005886">
    <property type="term" value="C:plasma membrane"/>
    <property type="evidence" value="ECO:0007669"/>
    <property type="project" value="TreeGrafter"/>
</dbReference>
<dbReference type="SMART" id="SM00408">
    <property type="entry name" value="IGc2"/>
    <property type="match status" value="1"/>
</dbReference>
<dbReference type="InterPro" id="IPR013106">
    <property type="entry name" value="Ig_V-set"/>
</dbReference>
<dbReference type="CDD" id="cd00096">
    <property type="entry name" value="Ig"/>
    <property type="match status" value="1"/>
</dbReference>
<dbReference type="Gene3D" id="2.60.40.10">
    <property type="entry name" value="Immunoglobulins"/>
    <property type="match status" value="2"/>
</dbReference>
<sequence>MVMGISNLLYMFVLFTGMSLSSEATPDFYTNMSLHEQGIKGESAMLPCTFSNRHPSYNETIVVIWRTDLQFKGPLIFQCSITNSSSGDHSSDNCTKSDSETHRYRLAGDPRQHNLSLQILNVTYEDKKRYYCRVNLTNITGEAWTDKTGTDFTVVARPKVMNLTLQGNVSVGRSLECVVEGLPLPNITWDRPENEEMPTSVETELAEQNLILSNLSVSQNGTYTCRAQNEFGRDEKSLNVGEKPRDKEPGFLLLLLVLLVLLILLCLGTAVAILIYKKRKGSILCWKVSTSDRLITANNDHSGPLEAPSKAPEVSDNLDQCKVQPTGPLGQEQKITGKSEDSCTYADIQFAPKQGKGKSEESCTYAAIQFPNKQGKVMRKEQTPFLRQKK</sequence>
<dbReference type="InterPro" id="IPR013098">
    <property type="entry name" value="Ig_I-set"/>
</dbReference>
<name>A0A6P7X2V3_9AMPH</name>
<dbReference type="KEGG" id="muo:115461812"/>
<dbReference type="GO" id="GO:2001204">
    <property type="term" value="P:regulation of osteoclast development"/>
    <property type="evidence" value="ECO:0007669"/>
    <property type="project" value="TreeGrafter"/>
</dbReference>
<dbReference type="SUPFAM" id="SSF48726">
    <property type="entry name" value="Immunoglobulin"/>
    <property type="match status" value="2"/>
</dbReference>
<feature type="transmembrane region" description="Helical" evidence="2">
    <location>
        <begin position="251"/>
        <end position="276"/>
    </location>
</feature>
<feature type="region of interest" description="Disordered" evidence="1">
    <location>
        <begin position="297"/>
        <end position="318"/>
    </location>
</feature>
<gene>
    <name evidence="6" type="primary">LOC115461812</name>
</gene>
<reference evidence="6" key="1">
    <citation type="submission" date="2025-08" db="UniProtKB">
        <authorList>
            <consortium name="RefSeq"/>
        </authorList>
    </citation>
    <scope>IDENTIFICATION</scope>
</reference>
<dbReference type="PANTHER" id="PTHR46942">
    <property type="entry name" value="SIALIC ACID-BINDING IG-LIKE LECTIN 15"/>
    <property type="match status" value="1"/>
</dbReference>
<keyword evidence="5" id="KW-1185">Reference proteome</keyword>
<dbReference type="Pfam" id="PF07679">
    <property type="entry name" value="I-set"/>
    <property type="match status" value="1"/>
</dbReference>
<feature type="chain" id="PRO_5027954358" evidence="3">
    <location>
        <begin position="25"/>
        <end position="390"/>
    </location>
</feature>
<dbReference type="InParanoid" id="A0A6P7X2V3"/>
<dbReference type="InterPro" id="IPR003598">
    <property type="entry name" value="Ig_sub2"/>
</dbReference>
<keyword evidence="2" id="KW-0812">Transmembrane</keyword>
<proteinExistence type="predicted"/>
<evidence type="ECO:0000256" key="2">
    <source>
        <dbReference type="SAM" id="Phobius"/>
    </source>
</evidence>
<dbReference type="SMART" id="SM00409">
    <property type="entry name" value="IG"/>
    <property type="match status" value="2"/>
</dbReference>
<organism evidence="5 6">
    <name type="scientific">Microcaecilia unicolor</name>
    <dbReference type="NCBI Taxonomy" id="1415580"/>
    <lineage>
        <taxon>Eukaryota</taxon>
        <taxon>Metazoa</taxon>
        <taxon>Chordata</taxon>
        <taxon>Craniata</taxon>
        <taxon>Vertebrata</taxon>
        <taxon>Euteleostomi</taxon>
        <taxon>Amphibia</taxon>
        <taxon>Gymnophiona</taxon>
        <taxon>Siphonopidae</taxon>
        <taxon>Microcaecilia</taxon>
    </lineage>
</organism>
<dbReference type="Pfam" id="PF07686">
    <property type="entry name" value="V-set"/>
    <property type="match status" value="1"/>
</dbReference>
<dbReference type="InterPro" id="IPR007110">
    <property type="entry name" value="Ig-like_dom"/>
</dbReference>
<dbReference type="OrthoDB" id="6152887at2759"/>
<dbReference type="PANTHER" id="PTHR46942:SF1">
    <property type="entry name" value="SIALIC ACID-BINDING IG-LIKE LECTIN 15"/>
    <property type="match status" value="1"/>
</dbReference>
<dbReference type="Proteomes" id="UP000515156">
    <property type="component" value="Chromosome 2"/>
</dbReference>
<dbReference type="InterPro" id="IPR042836">
    <property type="entry name" value="SIG15"/>
</dbReference>
<dbReference type="GO" id="GO:0045124">
    <property type="term" value="P:regulation of bone resorption"/>
    <property type="evidence" value="ECO:0007669"/>
    <property type="project" value="TreeGrafter"/>
</dbReference>
<evidence type="ECO:0000256" key="3">
    <source>
        <dbReference type="SAM" id="SignalP"/>
    </source>
</evidence>
<evidence type="ECO:0000259" key="4">
    <source>
        <dbReference type="PROSITE" id="PS50835"/>
    </source>
</evidence>
<keyword evidence="3" id="KW-0732">Signal</keyword>
<feature type="signal peptide" evidence="3">
    <location>
        <begin position="1"/>
        <end position="24"/>
    </location>
</feature>
<dbReference type="GO" id="GO:0032956">
    <property type="term" value="P:regulation of actin cytoskeleton organization"/>
    <property type="evidence" value="ECO:0007669"/>
    <property type="project" value="TreeGrafter"/>
</dbReference>
<accession>A0A6P7X2V3</accession>
<dbReference type="PROSITE" id="PS50835">
    <property type="entry name" value="IG_LIKE"/>
    <property type="match status" value="2"/>
</dbReference>
<dbReference type="InterPro" id="IPR036179">
    <property type="entry name" value="Ig-like_dom_sf"/>
</dbReference>
<evidence type="ECO:0000313" key="5">
    <source>
        <dbReference type="Proteomes" id="UP000515156"/>
    </source>
</evidence>
<dbReference type="InterPro" id="IPR013783">
    <property type="entry name" value="Ig-like_fold"/>
</dbReference>